<dbReference type="STRING" id="426418.B2WCG2"/>
<evidence type="ECO:0000313" key="4">
    <source>
        <dbReference type="Proteomes" id="UP000001471"/>
    </source>
</evidence>
<evidence type="ECO:0000313" key="3">
    <source>
        <dbReference type="EMBL" id="EDU50590.1"/>
    </source>
</evidence>
<accession>B2WCG2</accession>
<organism evidence="3 4">
    <name type="scientific">Pyrenophora tritici-repentis (strain Pt-1C-BFP)</name>
    <name type="common">Wheat tan spot fungus</name>
    <name type="synonym">Drechslera tritici-repentis</name>
    <dbReference type="NCBI Taxonomy" id="426418"/>
    <lineage>
        <taxon>Eukaryota</taxon>
        <taxon>Fungi</taxon>
        <taxon>Dikarya</taxon>
        <taxon>Ascomycota</taxon>
        <taxon>Pezizomycotina</taxon>
        <taxon>Dothideomycetes</taxon>
        <taxon>Pleosporomycetidae</taxon>
        <taxon>Pleosporales</taxon>
        <taxon>Pleosporineae</taxon>
        <taxon>Pleosporaceae</taxon>
        <taxon>Pyrenophora</taxon>
    </lineage>
</organism>
<dbReference type="Proteomes" id="UP000001471">
    <property type="component" value="Unassembled WGS sequence"/>
</dbReference>
<sequence>MLSGTTTVNFVFAFVSSVFVMGTGTVNTTDTIGFVEEDNQRDTISLLISCFATLGLCVYSAVHLNVPRKAEGSYRTLLREFQWCVLGLFAPELILYTAWRQLASARQLRYEIEQTTVITGGDAPNTPKRAPWTIAHGFYGTMGGFAIDLDDPHDQYKPLFGGFKRLTLTARGVVLLTKCGHLPEVSLHDIQDKNKADGLAKLLVCVQAGWMIVQVISRAATGLPTTLLEVHVVAHVVCALIMYVLWWHKPCQVESPTVLKGEWLSLAAYMYLASRMSGEKPSGRFSRFRSATPELAKLAYFGGGEASDDGHRHDTVFAVDGRFGLRPSSQPSERDRGPMSPAPDMEFTSEVRRLAAKAVGLYPYLEASLTQQTDANVQQYSLLYVGELVQPNALDWPNEGLLRSTQSLIMGMVLWGASMAYGAIHVAAWDYFFPTALEQLFWRMSSIWVTFCAAFWLITFNNTLLSRGSGLLLALSMPSIPAKRKPEAAEEADTPFKRAQRTRKPTLKALLGDGSQPTQPIELPESTPDPPTEPPTQVIEPPTRAIEPPCKPVQQPEERPRRASPLPILAASQASRLTDEPAWESQLMFDKPEDSIVQPLAFSSAATEASVEEDSAVSVDFRDFEGVDWSRLKGFVAPLSTPRGKASWIFQHGWRVWKEGTHHPDEFYLMVYTE</sequence>
<dbReference type="PANTHER" id="PTHR35043">
    <property type="entry name" value="TRANSCRIPTION FACTOR DOMAIN-CONTAINING PROTEIN"/>
    <property type="match status" value="1"/>
</dbReference>
<feature type="transmembrane region" description="Helical" evidence="2">
    <location>
        <begin position="228"/>
        <end position="246"/>
    </location>
</feature>
<keyword evidence="2" id="KW-1133">Transmembrane helix</keyword>
<dbReference type="PANTHER" id="PTHR35043:SF7">
    <property type="entry name" value="TRANSCRIPTION FACTOR DOMAIN-CONTAINING PROTEIN"/>
    <property type="match status" value="1"/>
</dbReference>
<dbReference type="eggNOG" id="ENOG502S6E5">
    <property type="taxonomic scope" value="Eukaryota"/>
</dbReference>
<gene>
    <name evidence="3" type="ORF">PTRG_07671</name>
</gene>
<dbReference type="InParanoid" id="B2WCG2"/>
<keyword evidence="2" id="KW-0472">Membrane</keyword>
<evidence type="ECO:0000256" key="2">
    <source>
        <dbReference type="SAM" id="Phobius"/>
    </source>
</evidence>
<dbReference type="EMBL" id="DS231622">
    <property type="protein sequence ID" value="EDU50590.1"/>
    <property type="molecule type" value="Genomic_DNA"/>
</dbReference>
<dbReference type="OrthoDB" id="3061561at2759"/>
<keyword evidence="2" id="KW-0812">Transmembrane</keyword>
<name>B2WCG2_PYRTR</name>
<feature type="transmembrane region" description="Helical" evidence="2">
    <location>
        <begin position="198"/>
        <end position="216"/>
    </location>
</feature>
<dbReference type="HOGENOM" id="CLU_022883_5_1_1"/>
<reference evidence="4" key="1">
    <citation type="journal article" date="2013" name="G3 (Bethesda)">
        <title>Comparative genomics of a plant-pathogenic fungus, Pyrenophora tritici-repentis, reveals transduplication and the impact of repeat elements on pathogenicity and population divergence.</title>
        <authorList>
            <person name="Manning V.A."/>
            <person name="Pandelova I."/>
            <person name="Dhillon B."/>
            <person name="Wilhelm L.J."/>
            <person name="Goodwin S.B."/>
            <person name="Berlin A.M."/>
            <person name="Figueroa M."/>
            <person name="Freitag M."/>
            <person name="Hane J.K."/>
            <person name="Henrissat B."/>
            <person name="Holman W.H."/>
            <person name="Kodira C.D."/>
            <person name="Martin J."/>
            <person name="Oliver R.P."/>
            <person name="Robbertse B."/>
            <person name="Schackwitz W."/>
            <person name="Schwartz D.C."/>
            <person name="Spatafora J.W."/>
            <person name="Turgeon B.G."/>
            <person name="Yandava C."/>
            <person name="Young S."/>
            <person name="Zhou S."/>
            <person name="Zeng Q."/>
            <person name="Grigoriev I.V."/>
            <person name="Ma L.-J."/>
            <person name="Ciuffetti L.M."/>
        </authorList>
    </citation>
    <scope>NUCLEOTIDE SEQUENCE [LARGE SCALE GENOMIC DNA]</scope>
    <source>
        <strain evidence="4">Pt-1C-BFP</strain>
    </source>
</reference>
<dbReference type="OMA" id="PTKWFLL"/>
<proteinExistence type="predicted"/>
<feature type="transmembrane region" description="Helical" evidence="2">
    <location>
        <begin position="44"/>
        <end position="66"/>
    </location>
</feature>
<feature type="transmembrane region" description="Helical" evidence="2">
    <location>
        <begin position="440"/>
        <end position="458"/>
    </location>
</feature>
<protein>
    <submittedName>
        <fullName evidence="3">Uncharacterized protein</fullName>
    </submittedName>
</protein>
<feature type="transmembrane region" description="Helical" evidence="2">
    <location>
        <begin position="408"/>
        <end position="428"/>
    </location>
</feature>
<evidence type="ECO:0000256" key="1">
    <source>
        <dbReference type="SAM" id="MobiDB-lite"/>
    </source>
</evidence>
<feature type="region of interest" description="Disordered" evidence="1">
    <location>
        <begin position="483"/>
        <end position="562"/>
    </location>
</feature>
<dbReference type="AlphaFoldDB" id="B2WCG2"/>